<feature type="transmembrane region" description="Helical" evidence="6">
    <location>
        <begin position="108"/>
        <end position="130"/>
    </location>
</feature>
<feature type="transmembrane region" description="Helical" evidence="6">
    <location>
        <begin position="219"/>
        <end position="239"/>
    </location>
</feature>
<feature type="domain" description="EamA" evidence="7">
    <location>
        <begin position="191"/>
        <end position="325"/>
    </location>
</feature>
<evidence type="ECO:0000256" key="4">
    <source>
        <dbReference type="ARBA" id="ARBA00023136"/>
    </source>
</evidence>
<dbReference type="GO" id="GO:0016020">
    <property type="term" value="C:membrane"/>
    <property type="evidence" value="ECO:0007669"/>
    <property type="project" value="UniProtKB-SubCell"/>
</dbReference>
<dbReference type="Proteomes" id="UP000215405">
    <property type="component" value="Unassembled WGS sequence"/>
</dbReference>
<comment type="caution">
    <text evidence="8">The sequence shown here is derived from an EMBL/GenBank/DDBJ whole genome shotgun (WGS) entry which is preliminary data.</text>
</comment>
<feature type="transmembrane region" description="Helical" evidence="6">
    <location>
        <begin position="49"/>
        <end position="70"/>
    </location>
</feature>
<dbReference type="PANTHER" id="PTHR32322">
    <property type="entry name" value="INNER MEMBRANE TRANSPORTER"/>
    <property type="match status" value="1"/>
</dbReference>
<evidence type="ECO:0000256" key="3">
    <source>
        <dbReference type="ARBA" id="ARBA00022989"/>
    </source>
</evidence>
<dbReference type="EMBL" id="NBYO01000002">
    <property type="protein sequence ID" value="OXT00422.1"/>
    <property type="molecule type" value="Genomic_DNA"/>
</dbReference>
<feature type="transmembrane region" description="Helical" evidence="6">
    <location>
        <begin position="309"/>
        <end position="326"/>
    </location>
</feature>
<keyword evidence="3 6" id="KW-1133">Transmembrane helix</keyword>
<dbReference type="InterPro" id="IPR000620">
    <property type="entry name" value="EamA_dom"/>
</dbReference>
<feature type="transmembrane region" description="Helical" evidence="6">
    <location>
        <begin position="251"/>
        <end position="272"/>
    </location>
</feature>
<evidence type="ECO:0000256" key="5">
    <source>
        <dbReference type="SAM" id="MobiDB-lite"/>
    </source>
</evidence>
<reference evidence="9" key="1">
    <citation type="journal article" date="2017" name="Int. J. Syst. Evol. Microbiol.">
        <title>Notoacmeibacter marinus gen. nov., sp. nov., isolated from the gut of a limpet and proposal of Notoacmeibacteraceae fam. nov. in the order Rhizobiales of the class Alphaproteobacteria.</title>
        <authorList>
            <person name="Huang Z."/>
            <person name="Guo F."/>
            <person name="Lai Q."/>
        </authorList>
    </citation>
    <scope>NUCLEOTIDE SEQUENCE [LARGE SCALE GENOMIC DNA]</scope>
    <source>
        <strain evidence="9">XMTR2A4</strain>
    </source>
</reference>
<protein>
    <recommendedName>
        <fullName evidence="7">EamA domain-containing protein</fullName>
    </recommendedName>
</protein>
<keyword evidence="9" id="KW-1185">Reference proteome</keyword>
<feature type="transmembrane region" description="Helical" evidence="6">
    <location>
        <begin position="136"/>
        <end position="155"/>
    </location>
</feature>
<evidence type="ECO:0000256" key="1">
    <source>
        <dbReference type="ARBA" id="ARBA00004141"/>
    </source>
</evidence>
<feature type="region of interest" description="Disordered" evidence="5">
    <location>
        <begin position="13"/>
        <end position="41"/>
    </location>
</feature>
<evidence type="ECO:0000313" key="9">
    <source>
        <dbReference type="Proteomes" id="UP000215405"/>
    </source>
</evidence>
<dbReference type="AlphaFoldDB" id="A0A231UX14"/>
<evidence type="ECO:0000256" key="2">
    <source>
        <dbReference type="ARBA" id="ARBA00022692"/>
    </source>
</evidence>
<dbReference type="PANTHER" id="PTHR32322:SF9">
    <property type="entry name" value="AMINO-ACID METABOLITE EFFLUX PUMP-RELATED"/>
    <property type="match status" value="1"/>
</dbReference>
<keyword evidence="4 6" id="KW-0472">Membrane</keyword>
<evidence type="ECO:0000259" key="7">
    <source>
        <dbReference type="Pfam" id="PF00892"/>
    </source>
</evidence>
<organism evidence="8 9">
    <name type="scientific">Notoacmeibacter marinus</name>
    <dbReference type="NCBI Taxonomy" id="1876515"/>
    <lineage>
        <taxon>Bacteria</taxon>
        <taxon>Pseudomonadati</taxon>
        <taxon>Pseudomonadota</taxon>
        <taxon>Alphaproteobacteria</taxon>
        <taxon>Hyphomicrobiales</taxon>
        <taxon>Notoacmeibacteraceae</taxon>
        <taxon>Notoacmeibacter</taxon>
    </lineage>
</organism>
<feature type="transmembrane region" description="Helical" evidence="6">
    <location>
        <begin position="164"/>
        <end position="183"/>
    </location>
</feature>
<gene>
    <name evidence="8" type="ORF">B7H23_09840</name>
</gene>
<dbReference type="InterPro" id="IPR050638">
    <property type="entry name" value="AA-Vitamin_Transporters"/>
</dbReference>
<dbReference type="InterPro" id="IPR037185">
    <property type="entry name" value="EmrE-like"/>
</dbReference>
<keyword evidence="2 6" id="KW-0812">Transmembrane</keyword>
<evidence type="ECO:0000256" key="6">
    <source>
        <dbReference type="SAM" id="Phobius"/>
    </source>
</evidence>
<feature type="transmembrane region" description="Helical" evidence="6">
    <location>
        <begin position="189"/>
        <end position="207"/>
    </location>
</feature>
<feature type="domain" description="EamA" evidence="7">
    <location>
        <begin position="49"/>
        <end position="178"/>
    </location>
</feature>
<name>A0A231UX14_9HYPH</name>
<comment type="subcellular location">
    <subcellularLocation>
        <location evidence="1">Membrane</location>
        <topology evidence="1">Multi-pass membrane protein</topology>
    </subcellularLocation>
</comment>
<feature type="transmembrane region" description="Helical" evidence="6">
    <location>
        <begin position="284"/>
        <end position="303"/>
    </location>
</feature>
<accession>A0A231UX14</accession>
<feature type="compositionally biased region" description="Basic and acidic residues" evidence="5">
    <location>
        <begin position="13"/>
        <end position="30"/>
    </location>
</feature>
<proteinExistence type="predicted"/>
<evidence type="ECO:0000313" key="8">
    <source>
        <dbReference type="EMBL" id="OXT00422.1"/>
    </source>
</evidence>
<dbReference type="Pfam" id="PF00892">
    <property type="entry name" value="EamA"/>
    <property type="match status" value="2"/>
</dbReference>
<dbReference type="SUPFAM" id="SSF103481">
    <property type="entry name" value="Multidrug resistance efflux transporter EmrE"/>
    <property type="match status" value="2"/>
</dbReference>
<sequence>MPVSLFLRDRLSGGRRAGQEARRPRTDHVRRPSMQPSDPTMTTGQWAQLVLLSILWGGTFILTVPALQGFAPVALVAWRLSIAALTLLVICGWLGLSLHPLIAHGPRLLLLAVLNNAVPFFLISTGQTVIGAGLASIFNSTTPLWTALIAAFIFGNETLKGMKLAGISMGILGVAVLIGPAALSGLGGPPWAMACFVGAAISYGFGANLARGLGDLPPVLIATGQCLCSSVLVMIAALLTVGPGGLISDDGAAIASIITIGTAMTAGAYLLYFNLIAKAGATNGSLVTILIPVSAILAGIVLFGETMTANGWMGFALISFGLLMIDGRLFKKRTRRVTPVP</sequence>
<feature type="transmembrane region" description="Helical" evidence="6">
    <location>
        <begin position="76"/>
        <end position="96"/>
    </location>
</feature>